<name>A0A554MXF5_9EURY</name>
<dbReference type="Proteomes" id="UP000319894">
    <property type="component" value="Unassembled WGS sequence"/>
</dbReference>
<dbReference type="InterPro" id="IPR001279">
    <property type="entry name" value="Metallo-B-lactamas"/>
</dbReference>
<dbReference type="Gene3D" id="3.60.15.10">
    <property type="entry name" value="Ribonuclease Z/Hydroxyacylglutathione hydrolase-like"/>
    <property type="match status" value="1"/>
</dbReference>
<evidence type="ECO:0000259" key="2">
    <source>
        <dbReference type="SMART" id="SM00849"/>
    </source>
</evidence>
<feature type="domain" description="Metallo-beta-lactamase" evidence="2">
    <location>
        <begin position="50"/>
        <end position="247"/>
    </location>
</feature>
<feature type="region of interest" description="Disordered" evidence="1">
    <location>
        <begin position="1"/>
        <end position="32"/>
    </location>
</feature>
<organism evidence="3 4">
    <name type="scientific">Haloglomus irregulare</name>
    <dbReference type="NCBI Taxonomy" id="2234134"/>
    <lineage>
        <taxon>Archaea</taxon>
        <taxon>Methanobacteriati</taxon>
        <taxon>Methanobacteriota</taxon>
        <taxon>Stenosarchaea group</taxon>
        <taxon>Halobacteria</taxon>
        <taxon>Halobacteriales</taxon>
        <taxon>Natronomonadaceae</taxon>
        <taxon>Haloglomus</taxon>
    </lineage>
</organism>
<feature type="compositionally biased region" description="Basic and acidic residues" evidence="1">
    <location>
        <begin position="1"/>
        <end position="22"/>
    </location>
</feature>
<dbReference type="InterPro" id="IPR036866">
    <property type="entry name" value="RibonucZ/Hydroxyglut_hydro"/>
</dbReference>
<keyword evidence="4" id="KW-1185">Reference proteome</keyword>
<dbReference type="Pfam" id="PF00753">
    <property type="entry name" value="Lactamase_B"/>
    <property type="match status" value="1"/>
</dbReference>
<dbReference type="InParanoid" id="A0A554MXF5"/>
<dbReference type="CDD" id="cd07726">
    <property type="entry name" value="ST1585-like_MBL-fold"/>
    <property type="match status" value="1"/>
</dbReference>
<dbReference type="PANTHER" id="PTHR42951:SF4">
    <property type="entry name" value="ACYL-COENZYME A THIOESTERASE MBLAC2"/>
    <property type="match status" value="1"/>
</dbReference>
<sequence length="316" mass="33266">MGCMADRHADDAADGTTDHSTDDDGPDPIAVPGCPDTYAVDHLLHGQPTALSSYVIAGEAPVLVDCGAADTVDRIRAAMATLDVAPGDVQAILVTHVHLDHAGGAGELAAACPAADIYVHERGHPYLTDPDRLARLKESTDEAVGMPDAYGDPDPVPADRCVSVAGGETLKVADRTLGFVDAPGHAPHHYAAIDRSSGALFSLDAAGMYYENRVLPSTPPPSFDLEANLATVERLQALDPAVNCYGHFGPGERGAAADELAAYADVLPEYVERIDALRADHDGAGEVLAALGERWQTPTAYRDVAGVIRYLRERED</sequence>
<dbReference type="InterPro" id="IPR037482">
    <property type="entry name" value="ST1585_MBL-fold"/>
</dbReference>
<dbReference type="SMART" id="SM00849">
    <property type="entry name" value="Lactamase_B"/>
    <property type="match status" value="1"/>
</dbReference>
<dbReference type="InterPro" id="IPR050855">
    <property type="entry name" value="NDM-1-like"/>
</dbReference>
<dbReference type="EMBL" id="QMDX01000010">
    <property type="protein sequence ID" value="TSD09812.1"/>
    <property type="molecule type" value="Genomic_DNA"/>
</dbReference>
<dbReference type="PANTHER" id="PTHR42951">
    <property type="entry name" value="METALLO-BETA-LACTAMASE DOMAIN-CONTAINING"/>
    <property type="match status" value="1"/>
</dbReference>
<dbReference type="AlphaFoldDB" id="A0A554MXF5"/>
<dbReference type="SUPFAM" id="SSF56281">
    <property type="entry name" value="Metallo-hydrolase/oxidoreductase"/>
    <property type="match status" value="1"/>
</dbReference>
<gene>
    <name evidence="3" type="ORF">DP107_14255</name>
</gene>
<dbReference type="GO" id="GO:0016787">
    <property type="term" value="F:hydrolase activity"/>
    <property type="evidence" value="ECO:0007669"/>
    <property type="project" value="UniProtKB-KW"/>
</dbReference>
<reference evidence="3 4" key="1">
    <citation type="submission" date="2018-06" db="EMBL/GenBank/DDBJ databases">
        <title>Natronomonas sp. F16-60 a new haloarchaeon isolated from a solar saltern of Isla Cristina, Huelva, Spain.</title>
        <authorList>
            <person name="Duran-Viseras A."/>
            <person name="Sanchez-Porro C."/>
            <person name="Ventosa A."/>
        </authorList>
    </citation>
    <scope>NUCLEOTIDE SEQUENCE [LARGE SCALE GENOMIC DNA]</scope>
    <source>
        <strain evidence="3 4">F16-60</strain>
    </source>
</reference>
<evidence type="ECO:0000256" key="1">
    <source>
        <dbReference type="SAM" id="MobiDB-lite"/>
    </source>
</evidence>
<proteinExistence type="predicted"/>
<evidence type="ECO:0000313" key="4">
    <source>
        <dbReference type="Proteomes" id="UP000319894"/>
    </source>
</evidence>
<dbReference type="FunCoup" id="A0A554MXF5">
    <property type="interactions" value="3"/>
</dbReference>
<protein>
    <submittedName>
        <fullName evidence="3">MBL fold metallo-hydrolase</fullName>
    </submittedName>
</protein>
<accession>A0A554MXF5</accession>
<evidence type="ECO:0000313" key="3">
    <source>
        <dbReference type="EMBL" id="TSD09812.1"/>
    </source>
</evidence>
<comment type="caution">
    <text evidence="3">The sequence shown here is derived from an EMBL/GenBank/DDBJ whole genome shotgun (WGS) entry which is preliminary data.</text>
</comment>
<keyword evidence="3" id="KW-0378">Hydrolase</keyword>